<name>A0A1G2BLL3_9BACT</name>
<feature type="binding site" evidence="5">
    <location>
        <position position="91"/>
    </location>
    <ligand>
        <name>substrate</name>
    </ligand>
</feature>
<dbReference type="SUPFAM" id="SSF53223">
    <property type="entry name" value="Aminoacid dehydrogenase-like, N-terminal domain"/>
    <property type="match status" value="1"/>
</dbReference>
<dbReference type="GO" id="GO:0000166">
    <property type="term" value="F:nucleotide binding"/>
    <property type="evidence" value="ECO:0007669"/>
    <property type="project" value="UniProtKB-KW"/>
</dbReference>
<dbReference type="GO" id="GO:0006538">
    <property type="term" value="P:L-glutamate catabolic process"/>
    <property type="evidence" value="ECO:0007669"/>
    <property type="project" value="TreeGrafter"/>
</dbReference>
<dbReference type="Gene3D" id="3.40.50.720">
    <property type="entry name" value="NAD(P)-binding Rossmann-like Domain"/>
    <property type="match status" value="1"/>
</dbReference>
<comment type="caution">
    <text evidence="9">The sequence shown here is derived from an EMBL/GenBank/DDBJ whole genome shotgun (WGS) entry which is preliminary data.</text>
</comment>
<evidence type="ECO:0000256" key="5">
    <source>
        <dbReference type="PIRSR" id="PIRSR000185-2"/>
    </source>
</evidence>
<protein>
    <recommendedName>
        <fullName evidence="3">Glutamate dehydrogenase</fullName>
    </recommendedName>
</protein>
<feature type="domain" description="Glutamate/phenylalanine/leucine/valine/L-tryptophan dehydrogenase C-terminal" evidence="8">
    <location>
        <begin position="180"/>
        <end position="416"/>
    </location>
</feature>
<evidence type="ECO:0000256" key="4">
    <source>
        <dbReference type="PIRSR" id="PIRSR000185-1"/>
    </source>
</evidence>
<dbReference type="Pfam" id="PF02812">
    <property type="entry name" value="ELFV_dehydrog_N"/>
    <property type="match status" value="1"/>
</dbReference>
<gene>
    <name evidence="9" type="ORF">A2927_01445</name>
</gene>
<dbReference type="InterPro" id="IPR046346">
    <property type="entry name" value="Aminoacid_DH-like_N_sf"/>
</dbReference>
<feature type="active site" description="Proton donor" evidence="4">
    <location>
        <position position="103"/>
    </location>
</feature>
<evidence type="ECO:0000259" key="8">
    <source>
        <dbReference type="SMART" id="SM00839"/>
    </source>
</evidence>
<dbReference type="InterPro" id="IPR006096">
    <property type="entry name" value="Glu/Leu/Phe/Val/Trp_DH_C"/>
</dbReference>
<dbReference type="PIRSF" id="PIRSF000185">
    <property type="entry name" value="Glu_DH"/>
    <property type="match status" value="1"/>
</dbReference>
<dbReference type="CDD" id="cd01076">
    <property type="entry name" value="NAD_bind_1_Glu_DH"/>
    <property type="match status" value="1"/>
</dbReference>
<dbReference type="InterPro" id="IPR033922">
    <property type="entry name" value="NAD_bind_Glu_DH"/>
</dbReference>
<evidence type="ECO:0000256" key="7">
    <source>
        <dbReference type="RuleBase" id="RU004417"/>
    </source>
</evidence>
<feature type="binding site" evidence="5">
    <location>
        <position position="218"/>
    </location>
    <ligand>
        <name>NAD(+)</name>
        <dbReference type="ChEBI" id="CHEBI:57540"/>
    </ligand>
</feature>
<feature type="site" description="Important for catalysis" evidence="6">
    <location>
        <position position="143"/>
    </location>
</feature>
<dbReference type="Gene3D" id="3.40.50.10860">
    <property type="entry name" value="Leucine Dehydrogenase, chain A, domain 1"/>
    <property type="match status" value="1"/>
</dbReference>
<dbReference type="InterPro" id="IPR036291">
    <property type="entry name" value="NAD(P)-bd_dom_sf"/>
</dbReference>
<dbReference type="STRING" id="1798550.A2927_01445"/>
<dbReference type="AlphaFoldDB" id="A0A1G2BLL3"/>
<keyword evidence="5" id="KW-0547">Nucleotide-binding</keyword>
<organism evidence="9 10">
    <name type="scientific">Candidatus Komeilibacteria bacterium RIFCSPLOWO2_01_FULL_45_10</name>
    <dbReference type="NCBI Taxonomy" id="1798550"/>
    <lineage>
        <taxon>Bacteria</taxon>
        <taxon>Candidatus Komeiliibacteriota</taxon>
    </lineage>
</organism>
<dbReference type="InterPro" id="IPR006097">
    <property type="entry name" value="Glu/Leu/Phe/Val/Trp_DH_dimer"/>
</dbReference>
<evidence type="ECO:0000256" key="3">
    <source>
        <dbReference type="PIRNR" id="PIRNR000185"/>
    </source>
</evidence>
<keyword evidence="5" id="KW-0520">NAD</keyword>
<dbReference type="Pfam" id="PF00208">
    <property type="entry name" value="ELFV_dehydrog"/>
    <property type="match status" value="1"/>
</dbReference>
<dbReference type="PANTHER" id="PTHR11606">
    <property type="entry name" value="GLUTAMATE DEHYDROGENASE"/>
    <property type="match status" value="1"/>
</dbReference>
<accession>A0A1G2BLL3</accession>
<evidence type="ECO:0000256" key="2">
    <source>
        <dbReference type="ARBA" id="ARBA00023002"/>
    </source>
</evidence>
<evidence type="ECO:0000256" key="1">
    <source>
        <dbReference type="ARBA" id="ARBA00006382"/>
    </source>
</evidence>
<dbReference type="PROSITE" id="PS00074">
    <property type="entry name" value="GLFV_DEHYDROGENASE"/>
    <property type="match status" value="1"/>
</dbReference>
<dbReference type="PANTHER" id="PTHR11606:SF13">
    <property type="entry name" value="GLUTAMATE DEHYDROGENASE 1, MITOCHONDRIAL"/>
    <property type="match status" value="1"/>
</dbReference>
<dbReference type="Proteomes" id="UP000178849">
    <property type="component" value="Unassembled WGS sequence"/>
</dbReference>
<sequence>MTGIFQKTIKQASQAARLINLDKKLIKRLITPQRVVSKKVIIKLDSGGNKTFSAYRVQFNNARGPYKGGIRFHPQVNLDEIKTLAFLMAIKCAVVGIPMGGAKGGVQLNPKELSFNELERLSRAWVRAFKNYLGPHQDVPAPDVYTNPQIMSWMADEYSRLVGKKTLAAFTGKPLTEGGSEGRELATGQGGIYILNEAVKKLGLKLKGVTMAVQGFGNVGYGLAQLAYQAGYKIIGLSDSQGGIMALNGKNMDPLKVMETKKEHGQIHACYCLGTVCDCVNYKKITNDELLKLKADILVLAALENQITGGNVNQVKAKIILELANGGIDPIVDGILKKRGVLVLPDVLANAGGVTVSYFEWRQNLKNEHWPESAVFAKLKKIMTDSFNEVWQTMEKYQATPRQAALMVGIKRITEAM</sequence>
<comment type="similarity">
    <text evidence="1 3 7">Belongs to the Glu/Leu/Phe/Val dehydrogenases family.</text>
</comment>
<feature type="binding site" evidence="5">
    <location>
        <position position="357"/>
    </location>
    <ligand>
        <name>substrate</name>
    </ligand>
</feature>
<dbReference type="InterPro" id="IPR014362">
    <property type="entry name" value="Glu_DH"/>
</dbReference>
<dbReference type="GO" id="GO:0004352">
    <property type="term" value="F:glutamate dehydrogenase (NAD+) activity"/>
    <property type="evidence" value="ECO:0007669"/>
    <property type="project" value="TreeGrafter"/>
</dbReference>
<reference evidence="9 10" key="1">
    <citation type="journal article" date="2016" name="Nat. Commun.">
        <title>Thousands of microbial genomes shed light on interconnected biogeochemical processes in an aquifer system.</title>
        <authorList>
            <person name="Anantharaman K."/>
            <person name="Brown C.T."/>
            <person name="Hug L.A."/>
            <person name="Sharon I."/>
            <person name="Castelle C.J."/>
            <person name="Probst A.J."/>
            <person name="Thomas B.C."/>
            <person name="Singh A."/>
            <person name="Wilkins M.J."/>
            <person name="Karaoz U."/>
            <person name="Brodie E.L."/>
            <person name="Williams K.H."/>
            <person name="Hubbard S.S."/>
            <person name="Banfield J.F."/>
        </authorList>
    </citation>
    <scope>NUCLEOTIDE SEQUENCE [LARGE SCALE GENOMIC DNA]</scope>
</reference>
<keyword evidence="2 3" id="KW-0560">Oxidoreductase</keyword>
<evidence type="ECO:0000256" key="6">
    <source>
        <dbReference type="PIRSR" id="PIRSR000185-3"/>
    </source>
</evidence>
<dbReference type="PRINTS" id="PR00082">
    <property type="entry name" value="GLFDHDRGNASE"/>
</dbReference>
<feature type="binding site" evidence="5">
    <location>
        <position position="187"/>
    </location>
    <ligand>
        <name>NAD(+)</name>
        <dbReference type="ChEBI" id="CHEBI:57540"/>
    </ligand>
</feature>
<evidence type="ECO:0000313" key="9">
    <source>
        <dbReference type="EMBL" id="OGY90005.1"/>
    </source>
</evidence>
<dbReference type="EMBL" id="MHKL01000003">
    <property type="protein sequence ID" value="OGY90005.1"/>
    <property type="molecule type" value="Genomic_DNA"/>
</dbReference>
<dbReference type="SUPFAM" id="SSF51735">
    <property type="entry name" value="NAD(P)-binding Rossmann-fold domains"/>
    <property type="match status" value="1"/>
</dbReference>
<dbReference type="SMART" id="SM00839">
    <property type="entry name" value="ELFV_dehydrog"/>
    <property type="match status" value="1"/>
</dbReference>
<evidence type="ECO:0000313" key="10">
    <source>
        <dbReference type="Proteomes" id="UP000178849"/>
    </source>
</evidence>
<dbReference type="InterPro" id="IPR033524">
    <property type="entry name" value="Glu/Leu/Phe/Val_DH_AS"/>
</dbReference>
<feature type="binding site" evidence="5">
    <location>
        <position position="67"/>
    </location>
    <ligand>
        <name>substrate</name>
    </ligand>
</feature>
<proteinExistence type="inferred from homology"/>
<dbReference type="InterPro" id="IPR006095">
    <property type="entry name" value="Glu/Leu/Phe/Val/Trp_DH"/>
</dbReference>